<feature type="signal peptide" evidence="1">
    <location>
        <begin position="1"/>
        <end position="16"/>
    </location>
</feature>
<reference evidence="2" key="1">
    <citation type="journal article" date="2024" name="BMC Genomics">
        <title>Functional annotation of a divergent genome using sequence and structure-based similarity.</title>
        <authorList>
            <person name="Svedberg D."/>
            <person name="Winiger R.R."/>
            <person name="Berg A."/>
            <person name="Sharma H."/>
            <person name="Tellgren-Roth C."/>
            <person name="Debrunner-Vossbrinck B.A."/>
            <person name="Vossbrinck C.R."/>
            <person name="Barandun J."/>
        </authorList>
    </citation>
    <scope>NUCLEOTIDE SEQUENCE</scope>
    <source>
        <strain evidence="2">Illinois isolate</strain>
    </source>
</reference>
<keyword evidence="3" id="KW-1185">Reference proteome</keyword>
<dbReference type="EMBL" id="CP142732">
    <property type="protein sequence ID" value="WUR04078.1"/>
    <property type="molecule type" value="Genomic_DNA"/>
</dbReference>
<gene>
    <name evidence="2" type="ORF">VNE69_07145</name>
</gene>
<evidence type="ECO:0000256" key="1">
    <source>
        <dbReference type="SAM" id="SignalP"/>
    </source>
</evidence>
<dbReference type="RefSeq" id="XP_065330223.1">
    <property type="nucleotide sequence ID" value="XM_065474151.1"/>
</dbReference>
<dbReference type="AlphaFoldDB" id="A0AAX4JDY9"/>
<feature type="chain" id="PRO_5043758029" evidence="1">
    <location>
        <begin position="17"/>
        <end position="180"/>
    </location>
</feature>
<organism evidence="2 3">
    <name type="scientific">Vairimorpha necatrix</name>
    <dbReference type="NCBI Taxonomy" id="6039"/>
    <lineage>
        <taxon>Eukaryota</taxon>
        <taxon>Fungi</taxon>
        <taxon>Fungi incertae sedis</taxon>
        <taxon>Microsporidia</taxon>
        <taxon>Nosematidae</taxon>
        <taxon>Vairimorpha</taxon>
    </lineage>
</organism>
<protein>
    <submittedName>
        <fullName evidence="2">SP-containing protein</fullName>
    </submittedName>
</protein>
<dbReference type="KEGG" id="vnx:VNE69_07145"/>
<dbReference type="Proteomes" id="UP001334084">
    <property type="component" value="Chromosome 7"/>
</dbReference>
<accession>A0AAX4JDY9</accession>
<dbReference type="GeneID" id="90541901"/>
<evidence type="ECO:0000313" key="2">
    <source>
        <dbReference type="EMBL" id="WUR04078.1"/>
    </source>
</evidence>
<sequence>MNFFIFLSIILCDSSCFEYNIIKELYKLEDLTCMVQNSICLLINRIKQDNDEIVNYVSESDKSIILMSYRMFYETLSQFDENISLKKEIEDFATQKITKNSITKILMSIDRFEGKIFVIQSSLKKFMQNINQLCIQDGNMYFDDYFIGVSGINIFFYEEIETILKLTKKISIRLRIEKYN</sequence>
<evidence type="ECO:0000313" key="3">
    <source>
        <dbReference type="Proteomes" id="UP001334084"/>
    </source>
</evidence>
<proteinExistence type="predicted"/>
<keyword evidence="1" id="KW-0732">Signal</keyword>
<name>A0AAX4JDY9_9MICR</name>